<name>A0A1F7RPP9_9BACT</name>
<dbReference type="Pfam" id="PF13469">
    <property type="entry name" value="Sulfotransfer_3"/>
    <property type="match status" value="1"/>
</dbReference>
<sequence length="285" mass="33432">MENPPVIIIGMHRSGTSMVIKMLEKLGLFVGKQKDLNHEALFFQKINDWIMHQCGTRWDNPTLIRYLLNNDDIRKLSKDYISFIIKTPHAISYLGLKGYIRYRTPANLPIPWGWKDPRNTFTLPIWIDLFPDSKVIHIYRHGVDVANSLKVRQDKVLQEEKAIYNKRKPFYFLLPKRSGFTDTVRCTSMEGGFSLWEEYMQEAKKNLNNLQNRAIEIKYEDFLDQPEGNLKTLAQFCNLNADESRISEIAHQINRERAYAYRASKKLKTFADSVISRLSENGYYE</sequence>
<dbReference type="Gene3D" id="3.40.50.300">
    <property type="entry name" value="P-loop containing nucleotide triphosphate hydrolases"/>
    <property type="match status" value="1"/>
</dbReference>
<dbReference type="SUPFAM" id="SSF52540">
    <property type="entry name" value="P-loop containing nucleoside triphosphate hydrolases"/>
    <property type="match status" value="1"/>
</dbReference>
<protein>
    <recommendedName>
        <fullName evidence="4">Sulfotransferase domain-containing protein</fullName>
    </recommendedName>
</protein>
<dbReference type="Proteomes" id="UP000178526">
    <property type="component" value="Unassembled WGS sequence"/>
</dbReference>
<evidence type="ECO:0000313" key="3">
    <source>
        <dbReference type="Proteomes" id="UP000178526"/>
    </source>
</evidence>
<proteinExistence type="predicted"/>
<accession>A0A1F7RPP9</accession>
<evidence type="ECO:0000313" key="2">
    <source>
        <dbReference type="EMBL" id="OGL42964.1"/>
    </source>
</evidence>
<dbReference type="AlphaFoldDB" id="A0A1F7RPP9"/>
<organism evidence="2 3">
    <name type="scientific">Candidatus Schekmanbacteria bacterium GWA2_38_11</name>
    <dbReference type="NCBI Taxonomy" id="1817876"/>
    <lineage>
        <taxon>Bacteria</taxon>
        <taxon>Candidatus Schekmaniibacteriota</taxon>
    </lineage>
</organism>
<evidence type="ECO:0000256" key="1">
    <source>
        <dbReference type="SAM" id="Coils"/>
    </source>
</evidence>
<feature type="coiled-coil region" evidence="1">
    <location>
        <begin position="193"/>
        <end position="220"/>
    </location>
</feature>
<evidence type="ECO:0008006" key="4">
    <source>
        <dbReference type="Google" id="ProtNLM"/>
    </source>
</evidence>
<comment type="caution">
    <text evidence="2">The sequence shown here is derived from an EMBL/GenBank/DDBJ whole genome shotgun (WGS) entry which is preliminary data.</text>
</comment>
<gene>
    <name evidence="2" type="ORF">A2042_03130</name>
</gene>
<reference evidence="2 3" key="1">
    <citation type="journal article" date="2016" name="Nat. Commun.">
        <title>Thousands of microbial genomes shed light on interconnected biogeochemical processes in an aquifer system.</title>
        <authorList>
            <person name="Anantharaman K."/>
            <person name="Brown C.T."/>
            <person name="Hug L.A."/>
            <person name="Sharon I."/>
            <person name="Castelle C.J."/>
            <person name="Probst A.J."/>
            <person name="Thomas B.C."/>
            <person name="Singh A."/>
            <person name="Wilkins M.J."/>
            <person name="Karaoz U."/>
            <person name="Brodie E.L."/>
            <person name="Williams K.H."/>
            <person name="Hubbard S.S."/>
            <person name="Banfield J.F."/>
        </authorList>
    </citation>
    <scope>NUCLEOTIDE SEQUENCE [LARGE SCALE GENOMIC DNA]</scope>
</reference>
<keyword evidence="1" id="KW-0175">Coiled coil</keyword>
<dbReference type="InterPro" id="IPR027417">
    <property type="entry name" value="P-loop_NTPase"/>
</dbReference>
<dbReference type="EMBL" id="MGDB01000017">
    <property type="protein sequence ID" value="OGL42964.1"/>
    <property type="molecule type" value="Genomic_DNA"/>
</dbReference>